<evidence type="ECO:0000256" key="1">
    <source>
        <dbReference type="SAM" id="SignalP"/>
    </source>
</evidence>
<gene>
    <name evidence="2" type="ORF">ABS311_11730</name>
</gene>
<dbReference type="RefSeq" id="WP_350402037.1">
    <property type="nucleotide sequence ID" value="NZ_JBELOE010000216.1"/>
</dbReference>
<proteinExistence type="predicted"/>
<dbReference type="Proteomes" id="UP001467690">
    <property type="component" value="Unassembled WGS sequence"/>
</dbReference>
<organism evidence="2 3">
    <name type="scientific">Catenovulum sediminis</name>
    <dbReference type="NCBI Taxonomy" id="1740262"/>
    <lineage>
        <taxon>Bacteria</taxon>
        <taxon>Pseudomonadati</taxon>
        <taxon>Pseudomonadota</taxon>
        <taxon>Gammaproteobacteria</taxon>
        <taxon>Alteromonadales</taxon>
        <taxon>Alteromonadaceae</taxon>
        <taxon>Catenovulum</taxon>
    </lineage>
</organism>
<keyword evidence="3" id="KW-1185">Reference proteome</keyword>
<protein>
    <recommendedName>
        <fullName evidence="4">DUF637 domain-containing protein</fullName>
    </recommendedName>
</protein>
<reference evidence="2 3" key="1">
    <citation type="submission" date="2024-06" db="EMBL/GenBank/DDBJ databases">
        <authorList>
            <person name="Chen R.Y."/>
        </authorList>
    </citation>
    <scope>NUCLEOTIDE SEQUENCE [LARGE SCALE GENOMIC DNA]</scope>
    <source>
        <strain evidence="2 3">D2</strain>
    </source>
</reference>
<feature type="chain" id="PRO_5047300858" description="DUF637 domain-containing protein" evidence="1">
    <location>
        <begin position="18"/>
        <end position="583"/>
    </location>
</feature>
<keyword evidence="1" id="KW-0732">Signal</keyword>
<dbReference type="EMBL" id="JBELOE010000216">
    <property type="protein sequence ID" value="MER2492544.1"/>
    <property type="molecule type" value="Genomic_DNA"/>
</dbReference>
<name>A0ABV1RHY9_9ALTE</name>
<accession>A0ABV1RHY9</accession>
<sequence length="583" mass="59908">MAAAASSSGLTAASAAAAIGGAWGAGIGVMSAGFSAAAFIGGAMGSLASQAVGKMMGVVDDISLKDAFVSGATTWATAGLAKGLGVGKDAVSKSDWFVKQSANGKGIFNGYGIAAQAAGSYGANYAANKLVGNNNVSFSWKGMAAQVAGSVAGHGVSNNVDVGNGLVNGGISGFAAGATTAKLDHQWNGGQNANYAQVALNAFGNALGNSIVDGMSVETDLTPAEQKAINDKANKLINLDKLGNIDEPMAEIAKNTTAGAEKEATNSINKTGRAQRDKFDADIEVSQVVREQKAATYRENAVTRNAALADDLYSKQASTYTHQKDVAYEETQRKFRELGGAGGLTEIILSSGNKVLRPVTNYGGKPGPWSLDYLASEKAAIEHINGFKTNTFDPANKVTSILNNIVSGMQIWAGEGFSKIDFGSSYITLTKPANVTRLPGIPMYEPIDVELGRNLKFGSDTFGVAHARPQAVIDIAGATTDLTKKALSKIPGLGTAVTTAGVLTDVASGVSGDPKGFVRAANTTGWAVTDAVTTIGLVALAPAAPLVTLGVGAAYLTVRTLDAFNVPYTNLEELTERMIDWTN</sequence>
<comment type="caution">
    <text evidence="2">The sequence shown here is derived from an EMBL/GenBank/DDBJ whole genome shotgun (WGS) entry which is preliminary data.</text>
</comment>
<evidence type="ECO:0000313" key="3">
    <source>
        <dbReference type="Proteomes" id="UP001467690"/>
    </source>
</evidence>
<evidence type="ECO:0000313" key="2">
    <source>
        <dbReference type="EMBL" id="MER2492544.1"/>
    </source>
</evidence>
<feature type="signal peptide" evidence="1">
    <location>
        <begin position="1"/>
        <end position="17"/>
    </location>
</feature>
<evidence type="ECO:0008006" key="4">
    <source>
        <dbReference type="Google" id="ProtNLM"/>
    </source>
</evidence>